<evidence type="ECO:0000313" key="1">
    <source>
        <dbReference type="EMBL" id="GFE66042.1"/>
    </source>
</evidence>
<gene>
    <name evidence="1" type="ORF">KIN_31160</name>
</gene>
<name>A0A6N6JLI4_9RHOB</name>
<reference evidence="1 2" key="1">
    <citation type="submission" date="2019-12" db="EMBL/GenBank/DDBJ databases">
        <title>Litoreibacter badius sp. nov., a novel bacteriochlorophyll a-containing bacterium in the genus Litoreibacter.</title>
        <authorList>
            <person name="Kanamuro M."/>
            <person name="Takabe Y."/>
            <person name="Mori K."/>
            <person name="Takaichi S."/>
            <person name="Hanada S."/>
        </authorList>
    </citation>
    <scope>NUCLEOTIDE SEQUENCE [LARGE SCALE GENOMIC DNA]</scope>
    <source>
        <strain evidence="1 2">K6</strain>
    </source>
</reference>
<proteinExistence type="predicted"/>
<protein>
    <submittedName>
        <fullName evidence="1">Uncharacterized protein</fullName>
    </submittedName>
</protein>
<dbReference type="AlphaFoldDB" id="A0A6N6JLI4"/>
<organism evidence="1 2">
    <name type="scientific">Litoreibacter roseus</name>
    <dbReference type="NCBI Taxonomy" id="2601869"/>
    <lineage>
        <taxon>Bacteria</taxon>
        <taxon>Pseudomonadati</taxon>
        <taxon>Pseudomonadota</taxon>
        <taxon>Alphaproteobacteria</taxon>
        <taxon>Rhodobacterales</taxon>
        <taxon>Roseobacteraceae</taxon>
        <taxon>Litoreibacter</taxon>
    </lineage>
</organism>
<keyword evidence="2" id="KW-1185">Reference proteome</keyword>
<dbReference type="Proteomes" id="UP000436822">
    <property type="component" value="Unassembled WGS sequence"/>
</dbReference>
<accession>A0A6N6JLI4</accession>
<sequence>MKIVLHLGVHATDEDKLLSCLLQNRDGLLQKGVIVPPPLLYRQMLRETVQLMKEEDADHDILDATLEVLLEDQTGRRIVLSHAGFLGPPGRAVEAQMFYPYAAERVSDLRALFPDHELELFIGLRDPATFLPTLFEKSPESDFDEFSDGCDPENLTWSDMIIRLKEALPDVPITLWCNEDTPIIWPEILNALCGLPTETELDGTTDFLASLMSPQGFARMKGYIASKPITSVSQRRRVTAAFLEKFALDEALMQEIDLPNWSDEFIDGLSTAYDADVAKISQMDGVTLLHQ</sequence>
<evidence type="ECO:0000313" key="2">
    <source>
        <dbReference type="Proteomes" id="UP000436822"/>
    </source>
</evidence>
<comment type="caution">
    <text evidence="1">The sequence shown here is derived from an EMBL/GenBank/DDBJ whole genome shotgun (WGS) entry which is preliminary data.</text>
</comment>
<dbReference type="RefSeq" id="WP_159808682.1">
    <property type="nucleotide sequence ID" value="NZ_BLJE01000003.1"/>
</dbReference>
<dbReference type="OrthoDB" id="7816979at2"/>
<dbReference type="EMBL" id="BLJE01000003">
    <property type="protein sequence ID" value="GFE66042.1"/>
    <property type="molecule type" value="Genomic_DNA"/>
</dbReference>